<evidence type="ECO:0000256" key="1">
    <source>
        <dbReference type="SAM" id="MobiDB-lite"/>
    </source>
</evidence>
<gene>
    <name evidence="2" type="ORF">SCFA_3140002</name>
</gene>
<feature type="region of interest" description="Disordered" evidence="1">
    <location>
        <begin position="82"/>
        <end position="127"/>
    </location>
</feature>
<evidence type="ECO:0000313" key="2">
    <source>
        <dbReference type="EMBL" id="VFU15759.1"/>
    </source>
</evidence>
<feature type="compositionally biased region" description="Basic and acidic residues" evidence="1">
    <location>
        <begin position="82"/>
        <end position="112"/>
    </location>
</feature>
<organism evidence="2">
    <name type="scientific">anaerobic digester metagenome</name>
    <dbReference type="NCBI Taxonomy" id="1263854"/>
    <lineage>
        <taxon>unclassified sequences</taxon>
        <taxon>metagenomes</taxon>
        <taxon>ecological metagenomes</taxon>
    </lineage>
</organism>
<sequence>MLKPSSGRNKGRQGLAWGKGTKRLVRRVEELGYKLEYKNGELIMTFMGACPPYDKKIRPVLQAISDNTDAVIGYLKYIEARKTSKKGDEESEPIQKDESVKETRCSKSERSGTESSSTRSQNGPLRHSGFLKWAKSFINHIRDRGA</sequence>
<reference evidence="2" key="1">
    <citation type="submission" date="2019-03" db="EMBL/GenBank/DDBJ databases">
        <authorList>
            <person name="Hao L."/>
        </authorList>
    </citation>
    <scope>NUCLEOTIDE SEQUENCE</scope>
</reference>
<proteinExistence type="predicted"/>
<protein>
    <submittedName>
        <fullName evidence="2">Uncharacterized protein</fullName>
    </submittedName>
</protein>
<dbReference type="AlphaFoldDB" id="A0A485M3U9"/>
<name>A0A485M3U9_9ZZZZ</name>
<accession>A0A485M3U9</accession>
<dbReference type="EMBL" id="CAADRN010000240">
    <property type="protein sequence ID" value="VFU15759.1"/>
    <property type="molecule type" value="Genomic_DNA"/>
</dbReference>